<feature type="transmembrane region" description="Helical" evidence="1">
    <location>
        <begin position="55"/>
        <end position="80"/>
    </location>
</feature>
<protein>
    <submittedName>
        <fullName evidence="2">Uncharacterized protein</fullName>
    </submittedName>
</protein>
<feature type="transmembrane region" description="Helical" evidence="1">
    <location>
        <begin position="181"/>
        <end position="205"/>
    </location>
</feature>
<keyword evidence="1" id="KW-1133">Transmembrane helix</keyword>
<dbReference type="Proteomes" id="UP000612899">
    <property type="component" value="Unassembled WGS sequence"/>
</dbReference>
<keyword evidence="3" id="KW-1185">Reference proteome</keyword>
<comment type="caution">
    <text evidence="2">The sequence shown here is derived from an EMBL/GenBank/DDBJ whole genome shotgun (WGS) entry which is preliminary data.</text>
</comment>
<evidence type="ECO:0000313" key="2">
    <source>
        <dbReference type="EMBL" id="GIH05478.1"/>
    </source>
</evidence>
<feature type="transmembrane region" description="Helical" evidence="1">
    <location>
        <begin position="151"/>
        <end position="169"/>
    </location>
</feature>
<dbReference type="EMBL" id="BONY01000019">
    <property type="protein sequence ID" value="GIH05478.1"/>
    <property type="molecule type" value="Genomic_DNA"/>
</dbReference>
<feature type="transmembrane region" description="Helical" evidence="1">
    <location>
        <begin position="100"/>
        <end position="119"/>
    </location>
</feature>
<accession>A0A8J3Q7E2</accession>
<feature type="transmembrane region" description="Helical" evidence="1">
    <location>
        <begin position="126"/>
        <end position="145"/>
    </location>
</feature>
<feature type="transmembrane region" description="Helical" evidence="1">
    <location>
        <begin position="211"/>
        <end position="229"/>
    </location>
</feature>
<feature type="transmembrane region" description="Helical" evidence="1">
    <location>
        <begin position="14"/>
        <end position="34"/>
    </location>
</feature>
<gene>
    <name evidence="2" type="ORF">Rhe02_35450</name>
</gene>
<evidence type="ECO:0000256" key="1">
    <source>
        <dbReference type="SAM" id="Phobius"/>
    </source>
</evidence>
<sequence>MTQEALPRRTDHKAAFWSLVVGLPAALSVLRLWVESGGDLQITLLLVSNVSPLNLVAALFATVTQVATVVLIALFSAGGILRAAVEAAPSASSLRLRPPVLARVFVATPVWFMAAAYLMAILTWRIVYLPLLLPAAMAAFQFSPWRLPPRWLAAGFCLAALGGYGWLIGPAVMQAWRGSEYLVAWLLVLPPLIALGVAGPIPGWFARTFSPIALLAVIGIATAGFFYAVRTPILPLVVIELKGRPVERPEFIRGHVVSVDDLHLVILQEQGGVRYLPLDDVGPTVLCATPEELPTTAIRLRGYHVEDSILTAVGRQVRPRVQVDPLCRIAKSATT</sequence>
<keyword evidence="1" id="KW-0472">Membrane</keyword>
<organism evidence="2 3">
    <name type="scientific">Rhizocola hellebori</name>
    <dbReference type="NCBI Taxonomy" id="1392758"/>
    <lineage>
        <taxon>Bacteria</taxon>
        <taxon>Bacillati</taxon>
        <taxon>Actinomycetota</taxon>
        <taxon>Actinomycetes</taxon>
        <taxon>Micromonosporales</taxon>
        <taxon>Micromonosporaceae</taxon>
        <taxon>Rhizocola</taxon>
    </lineage>
</organism>
<dbReference type="AlphaFoldDB" id="A0A8J3Q7E2"/>
<dbReference type="RefSeq" id="WP_203909324.1">
    <property type="nucleotide sequence ID" value="NZ_BONY01000019.1"/>
</dbReference>
<keyword evidence="1" id="KW-0812">Transmembrane</keyword>
<evidence type="ECO:0000313" key="3">
    <source>
        <dbReference type="Proteomes" id="UP000612899"/>
    </source>
</evidence>
<proteinExistence type="predicted"/>
<reference evidence="2" key="1">
    <citation type="submission" date="2021-01" db="EMBL/GenBank/DDBJ databases">
        <title>Whole genome shotgun sequence of Rhizocola hellebori NBRC 109834.</title>
        <authorList>
            <person name="Komaki H."/>
            <person name="Tamura T."/>
        </authorList>
    </citation>
    <scope>NUCLEOTIDE SEQUENCE</scope>
    <source>
        <strain evidence="2">NBRC 109834</strain>
    </source>
</reference>
<name>A0A8J3Q7E2_9ACTN</name>